<accession>A0A8J7C2X1</accession>
<evidence type="ECO:0008006" key="4">
    <source>
        <dbReference type="Google" id="ProtNLM"/>
    </source>
</evidence>
<sequence length="368" mass="40326">MHDLTKDELITLVRRVFGSQPGDRNLAVICDLPDRELPDNPDWRARREMAADWAAKLNEGAADLGLEAAGLVVYDNVRRNNAELPERCTIHHSGRETTFDEILSSHQIVIAPTELSATAPLKLLAKKHQFRAATMPGFGAAMIPALRLDWEEIDRRCHELREKVDRVSSAEILMAADGREFRLTLDLRYRTGTASGGLLNKPGIAGNLPSGETYIVPYEGERAGDPSRTKGELPLDLDGELMVYRIEENRITAVEGDGPLAAVERAEVDNEPAYRNVAELGLGILAGYGIKPVGSLLLDEKLGLHIAFGRSDHFGGQVGPDDFSSPDKVVHIDRVYIPEVQPQVSVLSVDLVGEDGVAAPLMRDGRYV</sequence>
<dbReference type="AlphaFoldDB" id="A0A8J7C2X1"/>
<dbReference type="EMBL" id="JACXWD010000038">
    <property type="protein sequence ID" value="MBD3868656.1"/>
    <property type="molecule type" value="Genomic_DNA"/>
</dbReference>
<reference evidence="2 3" key="1">
    <citation type="submission" date="2020-08" db="EMBL/GenBank/DDBJ databases">
        <title>Acidobacteriota in marine sediments use diverse sulfur dissimilation pathways.</title>
        <authorList>
            <person name="Wasmund K."/>
        </authorList>
    </citation>
    <scope>NUCLEOTIDE SEQUENCE [LARGE SCALE GENOMIC DNA]</scope>
    <source>
        <strain evidence="2">MAG AM4</strain>
    </source>
</reference>
<evidence type="ECO:0000313" key="3">
    <source>
        <dbReference type="Proteomes" id="UP000648239"/>
    </source>
</evidence>
<name>A0A8J7C2X1_9BACT</name>
<dbReference type="PANTHER" id="PTHR34448">
    <property type="entry name" value="AMINOPEPTIDASE"/>
    <property type="match status" value="1"/>
</dbReference>
<comment type="caution">
    <text evidence="2">The sequence shown here is derived from an EMBL/GenBank/DDBJ whole genome shotgun (WGS) entry which is preliminary data.</text>
</comment>
<dbReference type="SUPFAM" id="SSF144052">
    <property type="entry name" value="Thermophilic metalloprotease-like"/>
    <property type="match status" value="1"/>
</dbReference>
<dbReference type="Proteomes" id="UP000648239">
    <property type="component" value="Unassembled WGS sequence"/>
</dbReference>
<keyword evidence="1" id="KW-0479">Metal-binding</keyword>
<organism evidence="2 3">
    <name type="scientific">Candidatus Polarisedimenticola svalbardensis</name>
    <dbReference type="NCBI Taxonomy" id="2886004"/>
    <lineage>
        <taxon>Bacteria</taxon>
        <taxon>Pseudomonadati</taxon>
        <taxon>Acidobacteriota</taxon>
        <taxon>Candidatus Polarisedimenticolia</taxon>
        <taxon>Candidatus Polarisedimenticolales</taxon>
        <taxon>Candidatus Polarisedimenticolaceae</taxon>
        <taxon>Candidatus Polarisedimenticola</taxon>
    </lineage>
</organism>
<evidence type="ECO:0000313" key="2">
    <source>
        <dbReference type="EMBL" id="MBD3868656.1"/>
    </source>
</evidence>
<gene>
    <name evidence="2" type="ORF">IFK94_11075</name>
</gene>
<dbReference type="InterPro" id="IPR052170">
    <property type="entry name" value="M29_Exopeptidase"/>
</dbReference>
<protein>
    <recommendedName>
        <fullName evidence="4">Leucyl aminopeptidase</fullName>
    </recommendedName>
</protein>
<evidence type="ECO:0000256" key="1">
    <source>
        <dbReference type="ARBA" id="ARBA00022723"/>
    </source>
</evidence>
<dbReference type="PANTHER" id="PTHR34448:SF1">
    <property type="entry name" value="BLL6088 PROTEIN"/>
    <property type="match status" value="1"/>
</dbReference>
<proteinExistence type="predicted"/>
<dbReference type="GO" id="GO:0046872">
    <property type="term" value="F:metal ion binding"/>
    <property type="evidence" value="ECO:0007669"/>
    <property type="project" value="UniProtKB-KW"/>
</dbReference>